<dbReference type="PANTHER" id="PTHR30255">
    <property type="entry name" value="SINGLE-STRANDED-DNA-SPECIFIC EXONUCLEASE RECJ"/>
    <property type="match status" value="1"/>
</dbReference>
<evidence type="ECO:0000313" key="9">
    <source>
        <dbReference type="EMBL" id="PIR45585.1"/>
    </source>
</evidence>
<protein>
    <recommendedName>
        <fullName evidence="2">Single-stranded-DNA-specific exonuclease RecJ</fullName>
    </recommendedName>
</protein>
<dbReference type="GO" id="GO:0008409">
    <property type="term" value="F:5'-3' exonuclease activity"/>
    <property type="evidence" value="ECO:0007669"/>
    <property type="project" value="InterPro"/>
</dbReference>
<dbReference type="GO" id="GO:0006310">
    <property type="term" value="P:DNA recombination"/>
    <property type="evidence" value="ECO:0007669"/>
    <property type="project" value="InterPro"/>
</dbReference>
<dbReference type="Pfam" id="PF02272">
    <property type="entry name" value="DHHA1"/>
    <property type="match status" value="1"/>
</dbReference>
<evidence type="ECO:0000256" key="5">
    <source>
        <dbReference type="ARBA" id="ARBA00022839"/>
    </source>
</evidence>
<dbReference type="AlphaFoldDB" id="A0A2H0RIH3"/>
<dbReference type="Proteomes" id="UP000230906">
    <property type="component" value="Unassembled WGS sequence"/>
</dbReference>
<dbReference type="Pfam" id="PF01368">
    <property type="entry name" value="DHH"/>
    <property type="match status" value="1"/>
</dbReference>
<dbReference type="SUPFAM" id="SSF64182">
    <property type="entry name" value="DHH phosphoesterases"/>
    <property type="match status" value="1"/>
</dbReference>
<feature type="domain" description="RecJ OB" evidence="8">
    <location>
        <begin position="443"/>
        <end position="549"/>
    </location>
</feature>
<keyword evidence="5 9" id="KW-0269">Exonuclease</keyword>
<dbReference type="NCBIfam" id="TIGR00644">
    <property type="entry name" value="recJ"/>
    <property type="match status" value="1"/>
</dbReference>
<dbReference type="InterPro" id="IPR001667">
    <property type="entry name" value="DDH_dom"/>
</dbReference>
<feature type="domain" description="DHHA1" evidence="7">
    <location>
        <begin position="335"/>
        <end position="421"/>
    </location>
</feature>
<dbReference type="GO" id="GO:0006281">
    <property type="term" value="P:DNA repair"/>
    <property type="evidence" value="ECO:0007669"/>
    <property type="project" value="InterPro"/>
</dbReference>
<dbReference type="InterPro" id="IPR004610">
    <property type="entry name" value="RecJ"/>
</dbReference>
<evidence type="ECO:0000313" key="10">
    <source>
        <dbReference type="Proteomes" id="UP000230906"/>
    </source>
</evidence>
<accession>A0A2H0RIH3</accession>
<dbReference type="EMBL" id="PCYJ01000012">
    <property type="protein sequence ID" value="PIR45585.1"/>
    <property type="molecule type" value="Genomic_DNA"/>
</dbReference>
<dbReference type="Gene3D" id="3.90.1640.30">
    <property type="match status" value="1"/>
</dbReference>
<dbReference type="GO" id="GO:0003676">
    <property type="term" value="F:nucleic acid binding"/>
    <property type="evidence" value="ECO:0007669"/>
    <property type="project" value="InterPro"/>
</dbReference>
<feature type="domain" description="DDH" evidence="6">
    <location>
        <begin position="50"/>
        <end position="213"/>
    </location>
</feature>
<evidence type="ECO:0000259" key="7">
    <source>
        <dbReference type="Pfam" id="PF02272"/>
    </source>
</evidence>
<evidence type="ECO:0000256" key="2">
    <source>
        <dbReference type="ARBA" id="ARBA00019841"/>
    </source>
</evidence>
<evidence type="ECO:0000256" key="1">
    <source>
        <dbReference type="ARBA" id="ARBA00005915"/>
    </source>
</evidence>
<dbReference type="InterPro" id="IPR003156">
    <property type="entry name" value="DHHA1_dom"/>
</dbReference>
<comment type="similarity">
    <text evidence="1">Belongs to the RecJ family.</text>
</comment>
<dbReference type="InterPro" id="IPR038763">
    <property type="entry name" value="DHH_sf"/>
</dbReference>
<evidence type="ECO:0000259" key="8">
    <source>
        <dbReference type="Pfam" id="PF17768"/>
    </source>
</evidence>
<evidence type="ECO:0000256" key="4">
    <source>
        <dbReference type="ARBA" id="ARBA00022801"/>
    </source>
</evidence>
<dbReference type="InterPro" id="IPR051673">
    <property type="entry name" value="SSDNA_exonuclease_RecJ"/>
</dbReference>
<evidence type="ECO:0000256" key="3">
    <source>
        <dbReference type="ARBA" id="ARBA00022722"/>
    </source>
</evidence>
<name>A0A2H0RIH3_9BACT</name>
<proteinExistence type="inferred from homology"/>
<reference evidence="9 10" key="1">
    <citation type="submission" date="2017-09" db="EMBL/GenBank/DDBJ databases">
        <title>Depth-based differentiation of microbial function through sediment-hosted aquifers and enrichment of novel symbionts in the deep terrestrial subsurface.</title>
        <authorList>
            <person name="Probst A.J."/>
            <person name="Ladd B."/>
            <person name="Jarett J.K."/>
            <person name="Geller-Mcgrath D.E."/>
            <person name="Sieber C.M."/>
            <person name="Emerson J.B."/>
            <person name="Anantharaman K."/>
            <person name="Thomas B.C."/>
            <person name="Malmstrom R."/>
            <person name="Stieglmeier M."/>
            <person name="Klingl A."/>
            <person name="Woyke T."/>
            <person name="Ryan C.M."/>
            <person name="Banfield J.F."/>
        </authorList>
    </citation>
    <scope>NUCLEOTIDE SEQUENCE [LARGE SCALE GENOMIC DNA]</scope>
    <source>
        <strain evidence="9">CG10_big_fil_rev_8_21_14_0_10_50_13</strain>
    </source>
</reference>
<dbReference type="PANTHER" id="PTHR30255:SF2">
    <property type="entry name" value="SINGLE-STRANDED-DNA-SPECIFIC EXONUCLEASE RECJ"/>
    <property type="match status" value="1"/>
</dbReference>
<keyword evidence="3" id="KW-0540">Nuclease</keyword>
<keyword evidence="4" id="KW-0378">Hydrolase</keyword>
<organism evidence="9 10">
    <name type="scientific">Candidatus Vogelbacteria bacterium CG10_big_fil_rev_8_21_14_0_10_50_13</name>
    <dbReference type="NCBI Taxonomy" id="1975044"/>
    <lineage>
        <taxon>Bacteria</taxon>
        <taxon>Candidatus Vogeliibacteriota</taxon>
    </lineage>
</organism>
<gene>
    <name evidence="9" type="primary">recJ</name>
    <name evidence="9" type="ORF">COV09_00615</name>
</gene>
<dbReference type="Gene3D" id="2.40.50.460">
    <property type="match status" value="1"/>
</dbReference>
<sequence>MKWQIKAGEKRLAVAPEIPDYERDIHDPFKLRDMAKAVERILTAVKNNERITIFGDYDADGVPATALLATVFTWIGFDNFDIYIPDRHNEAFGLSNEAIKKFSDRGTKLIITVDCGITDVEEVKLANDLGLEMIITDHHLVPKELPPALAVIDPKRADCNYPNKNLCGTGVAYKLAQALLAHVRDTECPSGHSVSKWPPAGREKSLLDLVALATVADMVPIVGENRALTHFGLIILAMNRRPGLAALARVLRLNPRHITEDDIGFSLGPRINSASRMSHASEAYELLMSQDTTLADKIAKDLEARNTARRRSVDEILATANNLISQQGEVEGRGVLVVGEPDFSLGVLGLTASRLVEKYKKPVFVWGVNGSGEVKGSCRSDGSINVVNLMAEAGGREYFNDFGGHVMAGGFSLPLGRETELGERLNIAYADLDKDEVERTIFYDQALVLDEITDEFYNHLRQYGPFGPENKKPLFWLTGLRISEVKMFGNGGLHLELKFKDLTGRVIPAIGFFFNKDLVFTPGERVDLLANLEKSHFRYRPELRLRIVDIRKVG</sequence>
<dbReference type="InterPro" id="IPR041122">
    <property type="entry name" value="RecJ_OB"/>
</dbReference>
<comment type="caution">
    <text evidence="9">The sequence shown here is derived from an EMBL/GenBank/DDBJ whole genome shotgun (WGS) entry which is preliminary data.</text>
</comment>
<dbReference type="Pfam" id="PF17768">
    <property type="entry name" value="RecJ_OB"/>
    <property type="match status" value="1"/>
</dbReference>
<evidence type="ECO:0000259" key="6">
    <source>
        <dbReference type="Pfam" id="PF01368"/>
    </source>
</evidence>